<protein>
    <submittedName>
        <fullName evidence="5">LCP family protein</fullName>
    </submittedName>
</protein>
<feature type="region of interest" description="Disordered" evidence="2">
    <location>
        <begin position="416"/>
        <end position="442"/>
    </location>
</feature>
<proteinExistence type="inferred from homology"/>
<organism evidence="5 6">
    <name type="scientific">Kitasatospora kazusensis</name>
    <dbReference type="NCBI Taxonomy" id="407974"/>
    <lineage>
        <taxon>Bacteria</taxon>
        <taxon>Bacillati</taxon>
        <taxon>Actinomycetota</taxon>
        <taxon>Actinomycetes</taxon>
        <taxon>Kitasatosporales</taxon>
        <taxon>Streptomycetaceae</taxon>
        <taxon>Kitasatospora</taxon>
    </lineage>
</organism>
<feature type="compositionally biased region" description="Basic and acidic residues" evidence="2">
    <location>
        <begin position="8"/>
        <end position="30"/>
    </location>
</feature>
<dbReference type="PANTHER" id="PTHR33392">
    <property type="entry name" value="POLYISOPRENYL-TEICHOIC ACID--PEPTIDOGLYCAN TEICHOIC ACID TRANSFERASE TAGU"/>
    <property type="match status" value="1"/>
</dbReference>
<dbReference type="InterPro" id="IPR004474">
    <property type="entry name" value="LytR_CpsA_psr"/>
</dbReference>
<accession>A0ABN2ZKA6</accession>
<feature type="region of interest" description="Disordered" evidence="2">
    <location>
        <begin position="1"/>
        <end position="58"/>
    </location>
</feature>
<dbReference type="Proteomes" id="UP001422759">
    <property type="component" value="Unassembled WGS sequence"/>
</dbReference>
<comment type="similarity">
    <text evidence="1">Belongs to the LytR/CpsA/Psr (LCP) family.</text>
</comment>
<dbReference type="Gene3D" id="3.40.630.190">
    <property type="entry name" value="LCP protein"/>
    <property type="match status" value="1"/>
</dbReference>
<gene>
    <name evidence="5" type="ORF">GCM10009760_30070</name>
</gene>
<evidence type="ECO:0000259" key="4">
    <source>
        <dbReference type="Pfam" id="PF13399"/>
    </source>
</evidence>
<dbReference type="InterPro" id="IPR027381">
    <property type="entry name" value="LytR/CpsA/Psr_C"/>
</dbReference>
<keyword evidence="6" id="KW-1185">Reference proteome</keyword>
<comment type="caution">
    <text evidence="5">The sequence shown here is derived from an EMBL/GenBank/DDBJ whole genome shotgun (WGS) entry which is preliminary data.</text>
</comment>
<dbReference type="NCBIfam" id="TIGR00350">
    <property type="entry name" value="lytR_cpsA_psr"/>
    <property type="match status" value="1"/>
</dbReference>
<sequence length="572" mass="59604">MGGAVVADNRRDNQDEHRDEHRPDQRRSGDRTAGPDGGRTTRRPRPAGGPPKRRTPPIVLAGRTVACGVSLAVLGTTGFTWYAYKSLNDGLTTSSALDTAKKSAPPHLDKSVNLLLIGLDSRNDMNGNPLPDNVVSDELHAGSSSDIGGYNTNTLMVMHIPANGGKVTALSIPRDDYVQTAGADGRMHKIKEAYGIAKDTAEQKLAGKKLSHAELERQSREAGRKSTLATVQQFLDIPIDHFAEVNLIGFYDIAKALEPIQVCLNHPVSDPIVSRTANHEGGGTGLKLPAGMNSLNAADALSFVRQRHNLTNGDLDRTHRQQAFISSVEYKLKQQGVFNDLGQMQKLFGVVQKDVVIDNQWNILDFAQQAPNLTGGNVEFNTLPISGFKTIGGEAVNTVNPDLIKRIVQQLFGHETPAAPAAAPSGSPDSPAPAAPADKPSGTVDVYNASTVQGAAAEESKALIALGFKEGRVGPPAGHPKSTTVTYGAGAKSGAELAATRYGVTATASAAVPAGHIVVTLGTGYTGPETSGGSAPSGGQSGSSSDSAPDPAATLPMQGPAVKAGNGIPCVD</sequence>
<evidence type="ECO:0000256" key="2">
    <source>
        <dbReference type="SAM" id="MobiDB-lite"/>
    </source>
</evidence>
<evidence type="ECO:0000259" key="3">
    <source>
        <dbReference type="Pfam" id="PF03816"/>
    </source>
</evidence>
<evidence type="ECO:0000256" key="1">
    <source>
        <dbReference type="ARBA" id="ARBA00006068"/>
    </source>
</evidence>
<evidence type="ECO:0000313" key="5">
    <source>
        <dbReference type="EMBL" id="GAA2143541.1"/>
    </source>
</evidence>
<dbReference type="Gene3D" id="3.30.70.2390">
    <property type="match status" value="1"/>
</dbReference>
<dbReference type="PANTHER" id="PTHR33392:SF6">
    <property type="entry name" value="POLYISOPRENYL-TEICHOIC ACID--PEPTIDOGLYCAN TEICHOIC ACID TRANSFERASE TAGU"/>
    <property type="match status" value="1"/>
</dbReference>
<feature type="domain" description="LytR/CpsA/Psr regulator C-terminal" evidence="4">
    <location>
        <begin position="443"/>
        <end position="525"/>
    </location>
</feature>
<feature type="compositionally biased region" description="Basic residues" evidence="2">
    <location>
        <begin position="40"/>
        <end position="55"/>
    </location>
</feature>
<dbReference type="Pfam" id="PF13399">
    <property type="entry name" value="LytR_C"/>
    <property type="match status" value="1"/>
</dbReference>
<name>A0ABN2ZKA6_9ACTN</name>
<feature type="domain" description="Cell envelope-related transcriptional attenuator" evidence="3">
    <location>
        <begin position="151"/>
        <end position="333"/>
    </location>
</feature>
<dbReference type="InterPro" id="IPR050922">
    <property type="entry name" value="LytR/CpsA/Psr_CW_biosynth"/>
</dbReference>
<reference evidence="5 6" key="1">
    <citation type="journal article" date="2019" name="Int. J. Syst. Evol. Microbiol.">
        <title>The Global Catalogue of Microorganisms (GCM) 10K type strain sequencing project: providing services to taxonomists for standard genome sequencing and annotation.</title>
        <authorList>
            <consortium name="The Broad Institute Genomics Platform"/>
            <consortium name="The Broad Institute Genome Sequencing Center for Infectious Disease"/>
            <person name="Wu L."/>
            <person name="Ma J."/>
        </authorList>
    </citation>
    <scope>NUCLEOTIDE SEQUENCE [LARGE SCALE GENOMIC DNA]</scope>
    <source>
        <strain evidence="5 6">JCM 14560</strain>
    </source>
</reference>
<evidence type="ECO:0000313" key="6">
    <source>
        <dbReference type="Proteomes" id="UP001422759"/>
    </source>
</evidence>
<feature type="region of interest" description="Disordered" evidence="2">
    <location>
        <begin position="528"/>
        <end position="572"/>
    </location>
</feature>
<dbReference type="EMBL" id="BAAANT010000014">
    <property type="protein sequence ID" value="GAA2143541.1"/>
    <property type="molecule type" value="Genomic_DNA"/>
</dbReference>
<feature type="compositionally biased region" description="Low complexity" evidence="2">
    <location>
        <begin position="417"/>
        <end position="429"/>
    </location>
</feature>
<feature type="compositionally biased region" description="Low complexity" evidence="2">
    <location>
        <begin position="542"/>
        <end position="553"/>
    </location>
</feature>
<dbReference type="Pfam" id="PF03816">
    <property type="entry name" value="LytR_cpsA_psr"/>
    <property type="match status" value="1"/>
</dbReference>